<dbReference type="AlphaFoldDB" id="A0A9D2KC48"/>
<dbReference type="GO" id="GO:0016887">
    <property type="term" value="F:ATP hydrolysis activity"/>
    <property type="evidence" value="ECO:0007669"/>
    <property type="project" value="InterPro"/>
</dbReference>
<evidence type="ECO:0000256" key="5">
    <source>
        <dbReference type="HAMAP-Rule" id="MF_00149"/>
    </source>
</evidence>
<comment type="caution">
    <text evidence="8">The sequence shown here is derived from an EMBL/GenBank/DDBJ whole genome shotgun (WGS) entry which is preliminary data.</text>
</comment>
<dbReference type="SMART" id="SM00853">
    <property type="entry name" value="MutL_C"/>
    <property type="match status" value="1"/>
</dbReference>
<evidence type="ECO:0000313" key="8">
    <source>
        <dbReference type="EMBL" id="HIZ89467.1"/>
    </source>
</evidence>
<dbReference type="GO" id="GO:0030983">
    <property type="term" value="F:mismatched DNA binding"/>
    <property type="evidence" value="ECO:0007669"/>
    <property type="project" value="InterPro"/>
</dbReference>
<dbReference type="Proteomes" id="UP000824176">
    <property type="component" value="Unassembled WGS sequence"/>
</dbReference>
<dbReference type="CDD" id="cd16926">
    <property type="entry name" value="HATPase_MutL-MLH-PMS-like"/>
    <property type="match status" value="1"/>
</dbReference>
<dbReference type="NCBIfam" id="TIGR00585">
    <property type="entry name" value="mutl"/>
    <property type="match status" value="1"/>
</dbReference>
<evidence type="ECO:0000259" key="6">
    <source>
        <dbReference type="SMART" id="SM00853"/>
    </source>
</evidence>
<gene>
    <name evidence="5 8" type="primary">mutL</name>
    <name evidence="8" type="ORF">H9804_05955</name>
</gene>
<evidence type="ECO:0000256" key="4">
    <source>
        <dbReference type="ARBA" id="ARBA00023204"/>
    </source>
</evidence>
<dbReference type="PANTHER" id="PTHR10073:SF12">
    <property type="entry name" value="DNA MISMATCH REPAIR PROTEIN MLH1"/>
    <property type="match status" value="1"/>
</dbReference>
<dbReference type="Pfam" id="PF01119">
    <property type="entry name" value="DNA_mis_repair"/>
    <property type="match status" value="1"/>
</dbReference>
<dbReference type="Gene3D" id="3.30.1370.100">
    <property type="entry name" value="MutL, C-terminal domain, regulatory subdomain"/>
    <property type="match status" value="1"/>
</dbReference>
<reference evidence="8" key="1">
    <citation type="journal article" date="2021" name="PeerJ">
        <title>Extensive microbial diversity within the chicken gut microbiome revealed by metagenomics and culture.</title>
        <authorList>
            <person name="Gilroy R."/>
            <person name="Ravi A."/>
            <person name="Getino M."/>
            <person name="Pursley I."/>
            <person name="Horton D.L."/>
            <person name="Alikhan N.F."/>
            <person name="Baker D."/>
            <person name="Gharbi K."/>
            <person name="Hall N."/>
            <person name="Watson M."/>
            <person name="Adriaenssens E.M."/>
            <person name="Foster-Nyarko E."/>
            <person name="Jarju S."/>
            <person name="Secka A."/>
            <person name="Antonio M."/>
            <person name="Oren A."/>
            <person name="Chaudhuri R.R."/>
            <person name="La Ragione R."/>
            <person name="Hildebrand F."/>
            <person name="Pallen M.J."/>
        </authorList>
    </citation>
    <scope>NUCLEOTIDE SEQUENCE</scope>
    <source>
        <strain evidence="8">ChiW4-1371</strain>
    </source>
</reference>
<dbReference type="Gene3D" id="3.30.565.10">
    <property type="entry name" value="Histidine kinase-like ATPase, C-terminal domain"/>
    <property type="match status" value="1"/>
</dbReference>
<keyword evidence="4 5" id="KW-0234">DNA repair</keyword>
<dbReference type="InterPro" id="IPR013507">
    <property type="entry name" value="DNA_mismatch_S5_2-like"/>
</dbReference>
<dbReference type="InterPro" id="IPR042120">
    <property type="entry name" value="MutL_C_dimsub"/>
</dbReference>
<dbReference type="GO" id="GO:0032300">
    <property type="term" value="C:mismatch repair complex"/>
    <property type="evidence" value="ECO:0007669"/>
    <property type="project" value="InterPro"/>
</dbReference>
<dbReference type="HAMAP" id="MF_00149">
    <property type="entry name" value="DNA_mis_repair"/>
    <property type="match status" value="1"/>
</dbReference>
<dbReference type="FunFam" id="3.30.565.10:FF:000003">
    <property type="entry name" value="DNA mismatch repair endonuclease MutL"/>
    <property type="match status" value="1"/>
</dbReference>
<keyword evidence="8" id="KW-0255">Endonuclease</keyword>
<dbReference type="EMBL" id="DXAQ01000091">
    <property type="protein sequence ID" value="HIZ89467.1"/>
    <property type="molecule type" value="Genomic_DNA"/>
</dbReference>
<feature type="domain" description="MutL C-terminal dimerisation" evidence="6">
    <location>
        <begin position="449"/>
        <end position="589"/>
    </location>
</feature>
<dbReference type="SUPFAM" id="SSF118116">
    <property type="entry name" value="DNA mismatch repair protein MutL"/>
    <property type="match status" value="1"/>
</dbReference>
<evidence type="ECO:0000256" key="2">
    <source>
        <dbReference type="ARBA" id="ARBA00021975"/>
    </source>
</evidence>
<dbReference type="Gene3D" id="3.30.1540.20">
    <property type="entry name" value="MutL, C-terminal domain, dimerisation subdomain"/>
    <property type="match status" value="1"/>
</dbReference>
<reference evidence="8" key="2">
    <citation type="submission" date="2021-04" db="EMBL/GenBank/DDBJ databases">
        <authorList>
            <person name="Gilroy R."/>
        </authorList>
    </citation>
    <scope>NUCLEOTIDE SEQUENCE</scope>
    <source>
        <strain evidence="8">ChiW4-1371</strain>
    </source>
</reference>
<dbReference type="GO" id="GO:0005524">
    <property type="term" value="F:ATP binding"/>
    <property type="evidence" value="ECO:0007669"/>
    <property type="project" value="InterPro"/>
</dbReference>
<sequence length="631" mass="70288">MSIIKKLSPEVASKIAAGEVVEKPFNVVKELIENSCDAGASKITVEINEGGLNKIKVTDNGRGIDKDDLPLALERFATSKAETVEDVYSAATFGFRGEALAAISSVSDFKITSGKDGKAYTITSQYGKAGEIKPTAAIKGTIIEADRLFENLPARRKFLKSSKSLEGEIVKLIKHFSLINPDIEITLICNDKEVYHAALNDDVTVRASKVFNGKAFCKGMAEYAQKKVIACATLPSASDRLKRDAIVIGVNGRLIKDTSLVQAVINAYHRLIPDGRYPAAVIDIRISPDIVDANVHPAKLEVRFLNAGEMFSLVSDAVSNSFKGKGVNTGYSGNYIPQGFTMNDKQNIDKAENHSNNIFKKEENYKPFSQFQNKTAYEQKSSIDKNINNQNNEVNITDNEVNIPAPAYTLSLDEKLTDMQVDNDYTNDINNSENTETLDDRIANGEFRVVGQVDKTYIIIETPNKEILFIDQHAAHERILFEKIQSENKAKPKPSIVLHEPLEVIVTDEIIENIDRFKMVIESFGYDYKITGINKLEILRVPYNIIRKNISKEFTNIAVDLCLTGKSKQEEAPRAMLSCKSAVKAGDELTYAEMEYLVTLLFNTENFGTCPHGRPIIYMMTVQELARKFYR</sequence>
<organism evidence="8 9">
    <name type="scientific">Candidatus Mucispirillum faecigallinarum</name>
    <dbReference type="NCBI Taxonomy" id="2838699"/>
    <lineage>
        <taxon>Bacteria</taxon>
        <taxon>Pseudomonadati</taxon>
        <taxon>Deferribacterota</taxon>
        <taxon>Deferribacteres</taxon>
        <taxon>Deferribacterales</taxon>
        <taxon>Mucispirillaceae</taxon>
        <taxon>Mucispirillum</taxon>
    </lineage>
</organism>
<evidence type="ECO:0000256" key="3">
    <source>
        <dbReference type="ARBA" id="ARBA00022763"/>
    </source>
</evidence>
<dbReference type="InterPro" id="IPR020667">
    <property type="entry name" value="DNA_mismatch_repair_MutL"/>
</dbReference>
<keyword evidence="8" id="KW-0540">Nuclease</keyword>
<dbReference type="InterPro" id="IPR037198">
    <property type="entry name" value="MutL_C_sf"/>
</dbReference>
<name>A0A9D2KC48_9BACT</name>
<dbReference type="SUPFAM" id="SSF55874">
    <property type="entry name" value="ATPase domain of HSP90 chaperone/DNA topoisomerase II/histidine kinase"/>
    <property type="match status" value="1"/>
</dbReference>
<dbReference type="GO" id="GO:0140664">
    <property type="term" value="F:ATP-dependent DNA damage sensor activity"/>
    <property type="evidence" value="ECO:0007669"/>
    <property type="project" value="InterPro"/>
</dbReference>
<keyword evidence="8" id="KW-0378">Hydrolase</keyword>
<proteinExistence type="inferred from homology"/>
<dbReference type="InterPro" id="IPR014721">
    <property type="entry name" value="Ribsml_uS5_D2-typ_fold_subgr"/>
</dbReference>
<dbReference type="PANTHER" id="PTHR10073">
    <property type="entry name" value="DNA MISMATCH REPAIR PROTEIN MLH, PMS, MUTL"/>
    <property type="match status" value="1"/>
</dbReference>
<dbReference type="InterPro" id="IPR002099">
    <property type="entry name" value="MutL/Mlh/PMS"/>
</dbReference>
<dbReference type="InterPro" id="IPR038973">
    <property type="entry name" value="MutL/Mlh/Pms-like"/>
</dbReference>
<dbReference type="InterPro" id="IPR036890">
    <property type="entry name" value="HATPase_C_sf"/>
</dbReference>
<evidence type="ECO:0000259" key="7">
    <source>
        <dbReference type="SMART" id="SM01340"/>
    </source>
</evidence>
<dbReference type="GO" id="GO:0004519">
    <property type="term" value="F:endonuclease activity"/>
    <property type="evidence" value="ECO:0007669"/>
    <property type="project" value="UniProtKB-KW"/>
</dbReference>
<dbReference type="Pfam" id="PF08676">
    <property type="entry name" value="MutL_C"/>
    <property type="match status" value="1"/>
</dbReference>
<dbReference type="SUPFAM" id="SSF54211">
    <property type="entry name" value="Ribosomal protein S5 domain 2-like"/>
    <property type="match status" value="1"/>
</dbReference>
<evidence type="ECO:0000313" key="9">
    <source>
        <dbReference type="Proteomes" id="UP000824176"/>
    </source>
</evidence>
<dbReference type="CDD" id="cd00782">
    <property type="entry name" value="MutL_Trans"/>
    <property type="match status" value="1"/>
</dbReference>
<dbReference type="GO" id="GO:0006298">
    <property type="term" value="P:mismatch repair"/>
    <property type="evidence" value="ECO:0007669"/>
    <property type="project" value="UniProtKB-UniRule"/>
</dbReference>
<dbReference type="InterPro" id="IPR042121">
    <property type="entry name" value="MutL_C_regsub"/>
</dbReference>
<dbReference type="PROSITE" id="PS00058">
    <property type="entry name" value="DNA_MISMATCH_REPAIR_1"/>
    <property type="match status" value="1"/>
</dbReference>
<protein>
    <recommendedName>
        <fullName evidence="2 5">DNA mismatch repair protein MutL</fullName>
    </recommendedName>
</protein>
<dbReference type="InterPro" id="IPR014790">
    <property type="entry name" value="MutL_C"/>
</dbReference>
<dbReference type="InterPro" id="IPR020568">
    <property type="entry name" value="Ribosomal_Su5_D2-typ_SF"/>
</dbReference>
<dbReference type="Pfam" id="PF13589">
    <property type="entry name" value="HATPase_c_3"/>
    <property type="match status" value="1"/>
</dbReference>
<feature type="domain" description="DNA mismatch repair protein S5" evidence="7">
    <location>
        <begin position="207"/>
        <end position="323"/>
    </location>
</feature>
<dbReference type="Gene3D" id="3.30.230.10">
    <property type="match status" value="1"/>
</dbReference>
<comment type="function">
    <text evidence="5">This protein is involved in the repair of mismatches in DNA. It is required for dam-dependent methyl-directed DNA mismatch repair. May act as a 'molecular matchmaker', a protein that promotes the formation of a stable complex between two or more DNA-binding proteins in an ATP-dependent manner without itself being part of a final effector complex.</text>
</comment>
<keyword evidence="3 5" id="KW-0227">DNA damage</keyword>
<accession>A0A9D2KC48</accession>
<evidence type="ECO:0000256" key="1">
    <source>
        <dbReference type="ARBA" id="ARBA00006082"/>
    </source>
</evidence>
<comment type="similarity">
    <text evidence="1 5">Belongs to the DNA mismatch repair MutL/HexB family.</text>
</comment>
<dbReference type="InterPro" id="IPR014762">
    <property type="entry name" value="DNA_mismatch_repair_CS"/>
</dbReference>
<dbReference type="SMART" id="SM01340">
    <property type="entry name" value="DNA_mis_repair"/>
    <property type="match status" value="1"/>
</dbReference>